<evidence type="ECO:0000313" key="3">
    <source>
        <dbReference type="Proteomes" id="UP001497444"/>
    </source>
</evidence>
<reference evidence="2" key="1">
    <citation type="submission" date="2024-02" db="EMBL/GenBank/DDBJ databases">
        <authorList>
            <consortium name="ELIXIR-Norway"/>
            <consortium name="Elixir Norway"/>
        </authorList>
    </citation>
    <scope>NUCLEOTIDE SEQUENCE</scope>
</reference>
<organism evidence="2 3">
    <name type="scientific">Sphagnum jensenii</name>
    <dbReference type="NCBI Taxonomy" id="128206"/>
    <lineage>
        <taxon>Eukaryota</taxon>
        <taxon>Viridiplantae</taxon>
        <taxon>Streptophyta</taxon>
        <taxon>Embryophyta</taxon>
        <taxon>Bryophyta</taxon>
        <taxon>Sphagnophytina</taxon>
        <taxon>Sphagnopsida</taxon>
        <taxon>Sphagnales</taxon>
        <taxon>Sphagnaceae</taxon>
        <taxon>Sphagnum</taxon>
    </lineage>
</organism>
<keyword evidence="1" id="KW-0175">Coiled coil</keyword>
<dbReference type="EMBL" id="OZ020108">
    <property type="protein sequence ID" value="CAK9261144.1"/>
    <property type="molecule type" value="Genomic_DNA"/>
</dbReference>
<gene>
    <name evidence="2" type="ORF">CSSPJE1EN1_LOCUS6622</name>
</gene>
<keyword evidence="3" id="KW-1185">Reference proteome</keyword>
<dbReference type="Proteomes" id="UP001497444">
    <property type="component" value="Chromosome 13"/>
</dbReference>
<protein>
    <submittedName>
        <fullName evidence="2">Uncharacterized protein</fullName>
    </submittedName>
</protein>
<proteinExistence type="predicted"/>
<feature type="coiled-coil region" evidence="1">
    <location>
        <begin position="162"/>
        <end position="189"/>
    </location>
</feature>
<sequence>MQYPYRSSEYVEGSEYYPPARYPAAGGYYYDRERLGDDYVVEPGVYSGLRPGAAAYESISDARRPYYVPRRSDDLYGRDDAFYGAPGYGARPPVQYVRPGAQLIPPVVYDEGQLLESAAAVQSSDLGLGARDSRIVNSTDYRAGYGRPDFTSPYVATGAVADGAAEAEIERLENRLDRERRHKHDAEAVAAAASAYGLYERHERHNLADEYNGSGYYSDGYDEGYRSRNSSHHRRHHRHHRLRNLFGID</sequence>
<evidence type="ECO:0000313" key="2">
    <source>
        <dbReference type="EMBL" id="CAK9261144.1"/>
    </source>
</evidence>
<name>A0ABP0W303_9BRYO</name>
<evidence type="ECO:0000256" key="1">
    <source>
        <dbReference type="SAM" id="Coils"/>
    </source>
</evidence>
<accession>A0ABP0W303</accession>